<reference evidence="2" key="2">
    <citation type="submission" date="2013-10" db="EMBL/GenBank/DDBJ databases">
        <authorList>
            <person name="Aslett M."/>
        </authorList>
    </citation>
    <scope>NUCLEOTIDE SEQUENCE [LARGE SCALE GENOMIC DNA]</scope>
    <source>
        <strain evidence="2">Houghton</strain>
    </source>
</reference>
<dbReference type="AlphaFoldDB" id="U6LQ87"/>
<keyword evidence="3" id="KW-1185">Reference proteome</keyword>
<dbReference type="EMBL" id="HG712792">
    <property type="protein sequence ID" value="CDJ51413.1"/>
    <property type="molecule type" value="Genomic_DNA"/>
</dbReference>
<evidence type="ECO:0000313" key="3">
    <source>
        <dbReference type="Proteomes" id="UP000030750"/>
    </source>
</evidence>
<gene>
    <name evidence="2" type="ORF">EBH_0010240</name>
</gene>
<dbReference type="OrthoDB" id="328886at2759"/>
<feature type="signal peptide" evidence="1">
    <location>
        <begin position="1"/>
        <end position="29"/>
    </location>
</feature>
<evidence type="ECO:0000256" key="1">
    <source>
        <dbReference type="SAM" id="SignalP"/>
    </source>
</evidence>
<protein>
    <submittedName>
        <fullName evidence="2">Uncharacterized protein</fullName>
    </submittedName>
</protein>
<keyword evidence="1" id="KW-0732">Signal</keyword>
<sequence>MARLHVQLVQLSAVCIAIQLLSCLVPCFSLSVEQSTITTGRASPARPKNDFSVRELENIVTPDGLPAIERLSSVTLPSGKLLLLLNSCSTADEHDSSRPPLDEQVFFGCDVNLQQIDPSDNWSRSEVQLLSSTDLPEVRSVGLWAEETNGVLEKVLVLLWVASCITQQETCRCNRNGGCKISFGDGSQDSCLSSLYEGKIAPLGARLCQGTRSTEKANGECYYYSLKTQNGWECGSASEKLVQRDTGRASVFTLTTRDEANWQATRQDLWNRHGVRLGSAVGVRYGSLFVAEFNGLGELQWLKNIAFDALIPHDQEQRPAIAGGEVNGTGGAVEKQFAVTLVRERWKQKTGDVVVSPKCETILLNSNAELEKGQLQGGQCENCLYTSASMHPETGVWASMCITAKQPNLGISINGFLVVNSATRYQTETQEVSPLDESRSYYKDTGGRLLPIEGGKWVLIWREAAWKASEVEGVTAMSATLKAAVWEGLGDTLKTRVSLLGPLPEHRLMNPDAVSLSLQTALVTVADYVSEEALASTVDLSNLSIRGPAATVTIADVQGGALFGRIYGHPLLRLSESTVLWLGAVKEASSPSFGPSTLLPEWEPSTTSRAVLISVEQDEENCQGQSAKAT</sequence>
<feature type="chain" id="PRO_5004672752" evidence="1">
    <location>
        <begin position="30"/>
        <end position="630"/>
    </location>
</feature>
<evidence type="ECO:0000313" key="2">
    <source>
        <dbReference type="EMBL" id="CDJ51413.1"/>
    </source>
</evidence>
<organism evidence="2 3">
    <name type="scientific">Eimeria brunetti</name>
    <dbReference type="NCBI Taxonomy" id="51314"/>
    <lineage>
        <taxon>Eukaryota</taxon>
        <taxon>Sar</taxon>
        <taxon>Alveolata</taxon>
        <taxon>Apicomplexa</taxon>
        <taxon>Conoidasida</taxon>
        <taxon>Coccidia</taxon>
        <taxon>Eucoccidiorida</taxon>
        <taxon>Eimeriorina</taxon>
        <taxon>Eimeriidae</taxon>
        <taxon>Eimeria</taxon>
    </lineage>
</organism>
<reference evidence="2" key="1">
    <citation type="submission" date="2013-10" db="EMBL/GenBank/DDBJ databases">
        <title>Genomic analysis of the causative agents of coccidiosis in chickens.</title>
        <authorList>
            <person name="Reid A.J."/>
            <person name="Blake D."/>
            <person name="Billington K."/>
            <person name="Browne H."/>
            <person name="Dunn M."/>
            <person name="Hung S."/>
            <person name="Kawahara F."/>
            <person name="Miranda-Saavedra D."/>
            <person name="Mourier T."/>
            <person name="Nagra H."/>
            <person name="Otto T.D."/>
            <person name="Rawlings N."/>
            <person name="Sanchez A."/>
            <person name="Sanders M."/>
            <person name="Subramaniam C."/>
            <person name="Tay Y."/>
            <person name="Dear P."/>
            <person name="Doerig C."/>
            <person name="Gruber A."/>
            <person name="Parkinson J."/>
            <person name="Shirley M."/>
            <person name="Wan K.L."/>
            <person name="Berriman M."/>
            <person name="Tomley F."/>
            <person name="Pain A."/>
        </authorList>
    </citation>
    <scope>NUCLEOTIDE SEQUENCE [LARGE SCALE GENOMIC DNA]</scope>
    <source>
        <strain evidence="2">Houghton</strain>
    </source>
</reference>
<name>U6LQ87_9EIME</name>
<accession>U6LQ87</accession>
<proteinExistence type="predicted"/>
<dbReference type="Proteomes" id="UP000030750">
    <property type="component" value="Unassembled WGS sequence"/>
</dbReference>
<dbReference type="VEuPathDB" id="ToxoDB:EBH_0010240"/>